<dbReference type="RefSeq" id="WP_089478840.1">
    <property type="nucleotide sequence ID" value="NZ_MUGS01000007.1"/>
</dbReference>
<comment type="caution">
    <text evidence="2">The sequence shown here is derived from an EMBL/GenBank/DDBJ whole genome shotgun (WGS) entry which is preliminary data.</text>
</comment>
<keyword evidence="1" id="KW-0732">Signal</keyword>
<dbReference type="Proteomes" id="UP000214684">
    <property type="component" value="Unassembled WGS sequence"/>
</dbReference>
<name>A0A227PDP9_9FLAO</name>
<sequence>MVNKLLFKLILLFLLFISCKSDHKEDSVKDKDLENILLKSALKTGDNNIKEVFVVFYEGKNGAKFQTKDNFMFSLEKDNSYIRYTNFSEENISKEEMKDSISFYKQADNL</sequence>
<organism evidence="2 3">
    <name type="scientific">Flavobacterium araucananum</name>
    <dbReference type="NCBI Taxonomy" id="946678"/>
    <lineage>
        <taxon>Bacteria</taxon>
        <taxon>Pseudomonadati</taxon>
        <taxon>Bacteroidota</taxon>
        <taxon>Flavobacteriia</taxon>
        <taxon>Flavobacteriales</taxon>
        <taxon>Flavobacteriaceae</taxon>
        <taxon>Flavobacterium</taxon>
    </lineage>
</organism>
<dbReference type="PROSITE" id="PS51257">
    <property type="entry name" value="PROKAR_LIPOPROTEIN"/>
    <property type="match status" value="1"/>
</dbReference>
<dbReference type="AlphaFoldDB" id="A0A227PDP9"/>
<keyword evidence="3" id="KW-1185">Reference proteome</keyword>
<gene>
    <name evidence="2" type="ORF">B0A64_07180</name>
</gene>
<evidence type="ECO:0000256" key="1">
    <source>
        <dbReference type="SAM" id="SignalP"/>
    </source>
</evidence>
<feature type="chain" id="PRO_5030039408" description="DUF4296 domain-containing protein" evidence="1">
    <location>
        <begin position="24"/>
        <end position="110"/>
    </location>
</feature>
<evidence type="ECO:0000313" key="2">
    <source>
        <dbReference type="EMBL" id="OXG08051.1"/>
    </source>
</evidence>
<feature type="signal peptide" evidence="1">
    <location>
        <begin position="1"/>
        <end position="23"/>
    </location>
</feature>
<reference evidence="2 3" key="1">
    <citation type="submission" date="2016-11" db="EMBL/GenBank/DDBJ databases">
        <title>Whole genomes of Flavobacteriaceae.</title>
        <authorList>
            <person name="Stine C."/>
            <person name="Li C."/>
            <person name="Tadesse D."/>
        </authorList>
    </citation>
    <scope>NUCLEOTIDE SEQUENCE [LARGE SCALE GENOMIC DNA]</scope>
    <source>
        <strain evidence="2 3">DSM 24704</strain>
    </source>
</reference>
<evidence type="ECO:0000313" key="3">
    <source>
        <dbReference type="Proteomes" id="UP000214684"/>
    </source>
</evidence>
<protein>
    <recommendedName>
        <fullName evidence="4">DUF4296 domain-containing protein</fullName>
    </recommendedName>
</protein>
<accession>A0A227PDP9</accession>
<proteinExistence type="predicted"/>
<evidence type="ECO:0008006" key="4">
    <source>
        <dbReference type="Google" id="ProtNLM"/>
    </source>
</evidence>
<dbReference type="EMBL" id="MUGS01000007">
    <property type="protein sequence ID" value="OXG08051.1"/>
    <property type="molecule type" value="Genomic_DNA"/>
</dbReference>